<feature type="transmembrane region" description="Helical" evidence="1">
    <location>
        <begin position="29"/>
        <end position="51"/>
    </location>
</feature>
<dbReference type="EMBL" id="BAFF01000008">
    <property type="protein sequence ID" value="GAB52629.1"/>
    <property type="molecule type" value="Genomic_DNA"/>
</dbReference>
<accession>H5V3S1</accession>
<keyword evidence="3" id="KW-1185">Reference proteome</keyword>
<dbReference type="AlphaFoldDB" id="H5V3S1"/>
<sequence length="60" mass="6609">MARHAAGTGSKSFNIPATMIGTEQKTVTIIVSAILKNSVIAAINFDIMILFMELWETVRR</sequence>
<keyword evidence="1" id="KW-0472">Membrane</keyword>
<evidence type="ECO:0000256" key="1">
    <source>
        <dbReference type="SAM" id="Phobius"/>
    </source>
</evidence>
<comment type="caution">
    <text evidence="2">The sequence shown here is derived from an EMBL/GenBank/DDBJ whole genome shotgun (WGS) entry which is preliminary data.</text>
</comment>
<evidence type="ECO:0000313" key="2">
    <source>
        <dbReference type="EMBL" id="GAB52629.1"/>
    </source>
</evidence>
<name>H5V3S1_ATLHE</name>
<keyword evidence="1" id="KW-0812">Transmembrane</keyword>
<gene>
    <name evidence="2" type="ORF">EH105704_08_00070</name>
</gene>
<evidence type="ECO:0000313" key="3">
    <source>
        <dbReference type="Proteomes" id="UP000010297"/>
    </source>
</evidence>
<proteinExistence type="predicted"/>
<dbReference type="Proteomes" id="UP000010297">
    <property type="component" value="Unassembled WGS sequence"/>
</dbReference>
<organism evidence="2 3">
    <name type="scientific">Atlantibacter hermannii NBRC 105704</name>
    <dbReference type="NCBI Taxonomy" id="1115512"/>
    <lineage>
        <taxon>Bacteria</taxon>
        <taxon>Pseudomonadati</taxon>
        <taxon>Pseudomonadota</taxon>
        <taxon>Gammaproteobacteria</taxon>
        <taxon>Enterobacterales</taxon>
        <taxon>Enterobacteriaceae</taxon>
        <taxon>Atlantibacter</taxon>
    </lineage>
</organism>
<protein>
    <submittedName>
        <fullName evidence="2">Uncharacterized protein</fullName>
    </submittedName>
</protein>
<reference evidence="2 3" key="1">
    <citation type="submission" date="2012-02" db="EMBL/GenBank/DDBJ databases">
        <title>Whole genome shotgun sequence of Escherichia hermannii NBRC 105704.</title>
        <authorList>
            <person name="Yoshida I."/>
            <person name="Hosoyama A."/>
            <person name="Tsuchikane K."/>
            <person name="Katsumata H."/>
            <person name="Yamazaki S."/>
            <person name="Fujita N."/>
        </authorList>
    </citation>
    <scope>NUCLEOTIDE SEQUENCE [LARGE SCALE GENOMIC DNA]</scope>
    <source>
        <strain evidence="2 3">NBRC 105704</strain>
    </source>
</reference>
<keyword evidence="1" id="KW-1133">Transmembrane helix</keyword>